<accession>A0AAN6THV1</accession>
<dbReference type="GeneID" id="89935402"/>
<dbReference type="AlphaFoldDB" id="A0AAN6THV1"/>
<dbReference type="InterPro" id="IPR000182">
    <property type="entry name" value="GNAT_dom"/>
</dbReference>
<proteinExistence type="predicted"/>
<dbReference type="EMBL" id="MU853336">
    <property type="protein sequence ID" value="KAK4114705.1"/>
    <property type="molecule type" value="Genomic_DNA"/>
</dbReference>
<dbReference type="Gene3D" id="3.40.630.30">
    <property type="match status" value="1"/>
</dbReference>
<dbReference type="PROSITE" id="PS51186">
    <property type="entry name" value="GNAT"/>
    <property type="match status" value="1"/>
</dbReference>
<protein>
    <submittedName>
        <fullName evidence="2">Acyl-CoA N-acyltransferase</fullName>
    </submittedName>
</protein>
<dbReference type="GO" id="GO:0016747">
    <property type="term" value="F:acyltransferase activity, transferring groups other than amino-acyl groups"/>
    <property type="evidence" value="ECO:0007669"/>
    <property type="project" value="InterPro"/>
</dbReference>
<dbReference type="RefSeq" id="XP_064672275.1">
    <property type="nucleotide sequence ID" value="XM_064811277.1"/>
</dbReference>
<dbReference type="Pfam" id="PF00583">
    <property type="entry name" value="Acetyltransf_1"/>
    <property type="match status" value="1"/>
</dbReference>
<name>A0AAN6THV1_9PEZI</name>
<sequence>MATWRAATLDDVKGITQVADEVHRELPESEDVFAERVKLFPEGCLVLVNGEHICGYAISHPIRNGQPPALDSMLGTIASDADQYYIHDVSILPTLRGNGLASACINKLLEVGDKYSTTCLISVYGTAKFWRRFGFMPGPLNPVLSEKLRGYGEDAAYLLRQNSAEGSRG</sequence>
<dbReference type="Proteomes" id="UP001302812">
    <property type="component" value="Unassembled WGS sequence"/>
</dbReference>
<dbReference type="InterPro" id="IPR016181">
    <property type="entry name" value="Acyl_CoA_acyltransferase"/>
</dbReference>
<keyword evidence="3" id="KW-1185">Reference proteome</keyword>
<dbReference type="SUPFAM" id="SSF55729">
    <property type="entry name" value="Acyl-CoA N-acyltransferases (Nat)"/>
    <property type="match status" value="1"/>
</dbReference>
<comment type="caution">
    <text evidence="2">The sequence shown here is derived from an EMBL/GenBank/DDBJ whole genome shotgun (WGS) entry which is preliminary data.</text>
</comment>
<organism evidence="2 3">
    <name type="scientific">Canariomyces notabilis</name>
    <dbReference type="NCBI Taxonomy" id="2074819"/>
    <lineage>
        <taxon>Eukaryota</taxon>
        <taxon>Fungi</taxon>
        <taxon>Dikarya</taxon>
        <taxon>Ascomycota</taxon>
        <taxon>Pezizomycotina</taxon>
        <taxon>Sordariomycetes</taxon>
        <taxon>Sordariomycetidae</taxon>
        <taxon>Sordariales</taxon>
        <taxon>Chaetomiaceae</taxon>
        <taxon>Canariomyces</taxon>
    </lineage>
</organism>
<feature type="domain" description="N-acetyltransferase" evidence="1">
    <location>
        <begin position="2"/>
        <end position="164"/>
    </location>
</feature>
<evidence type="ECO:0000313" key="2">
    <source>
        <dbReference type="EMBL" id="KAK4114705.1"/>
    </source>
</evidence>
<reference evidence="2" key="1">
    <citation type="journal article" date="2023" name="Mol. Phylogenet. Evol.">
        <title>Genome-scale phylogeny and comparative genomics of the fungal order Sordariales.</title>
        <authorList>
            <person name="Hensen N."/>
            <person name="Bonometti L."/>
            <person name="Westerberg I."/>
            <person name="Brannstrom I.O."/>
            <person name="Guillou S."/>
            <person name="Cros-Aarteil S."/>
            <person name="Calhoun S."/>
            <person name="Haridas S."/>
            <person name="Kuo A."/>
            <person name="Mondo S."/>
            <person name="Pangilinan J."/>
            <person name="Riley R."/>
            <person name="LaButti K."/>
            <person name="Andreopoulos B."/>
            <person name="Lipzen A."/>
            <person name="Chen C."/>
            <person name="Yan M."/>
            <person name="Daum C."/>
            <person name="Ng V."/>
            <person name="Clum A."/>
            <person name="Steindorff A."/>
            <person name="Ohm R.A."/>
            <person name="Martin F."/>
            <person name="Silar P."/>
            <person name="Natvig D.O."/>
            <person name="Lalanne C."/>
            <person name="Gautier V."/>
            <person name="Ament-Velasquez S.L."/>
            <person name="Kruys A."/>
            <person name="Hutchinson M.I."/>
            <person name="Powell A.J."/>
            <person name="Barry K."/>
            <person name="Miller A.N."/>
            <person name="Grigoriev I.V."/>
            <person name="Debuchy R."/>
            <person name="Gladieux P."/>
            <person name="Hiltunen Thoren M."/>
            <person name="Johannesson H."/>
        </authorList>
    </citation>
    <scope>NUCLEOTIDE SEQUENCE</scope>
    <source>
        <strain evidence="2">CBS 508.74</strain>
    </source>
</reference>
<dbReference type="CDD" id="cd04301">
    <property type="entry name" value="NAT_SF"/>
    <property type="match status" value="1"/>
</dbReference>
<reference evidence="2" key="2">
    <citation type="submission" date="2023-05" db="EMBL/GenBank/DDBJ databases">
        <authorList>
            <consortium name="Lawrence Berkeley National Laboratory"/>
            <person name="Steindorff A."/>
            <person name="Hensen N."/>
            <person name="Bonometti L."/>
            <person name="Westerberg I."/>
            <person name="Brannstrom I.O."/>
            <person name="Guillou S."/>
            <person name="Cros-Aarteil S."/>
            <person name="Calhoun S."/>
            <person name="Haridas S."/>
            <person name="Kuo A."/>
            <person name="Mondo S."/>
            <person name="Pangilinan J."/>
            <person name="Riley R."/>
            <person name="Labutti K."/>
            <person name="Andreopoulos B."/>
            <person name="Lipzen A."/>
            <person name="Chen C."/>
            <person name="Yanf M."/>
            <person name="Daum C."/>
            <person name="Ng V."/>
            <person name="Clum A."/>
            <person name="Ohm R."/>
            <person name="Martin F."/>
            <person name="Silar P."/>
            <person name="Natvig D."/>
            <person name="Lalanne C."/>
            <person name="Gautier V."/>
            <person name="Ament-Velasquez S.L."/>
            <person name="Kruys A."/>
            <person name="Hutchinson M.I."/>
            <person name="Powell A.J."/>
            <person name="Barry K."/>
            <person name="Miller A.N."/>
            <person name="Grigoriev I.V."/>
            <person name="Debuchy R."/>
            <person name="Gladieux P."/>
            <person name="Thoren M.H."/>
            <person name="Johannesson H."/>
        </authorList>
    </citation>
    <scope>NUCLEOTIDE SEQUENCE</scope>
    <source>
        <strain evidence="2">CBS 508.74</strain>
    </source>
</reference>
<evidence type="ECO:0000259" key="1">
    <source>
        <dbReference type="PROSITE" id="PS51186"/>
    </source>
</evidence>
<evidence type="ECO:0000313" key="3">
    <source>
        <dbReference type="Proteomes" id="UP001302812"/>
    </source>
</evidence>
<gene>
    <name evidence="2" type="ORF">N656DRAFT_705526</name>
</gene>